<gene>
    <name evidence="2" type="ORF">JKIAZH3_G4347</name>
</gene>
<keyword evidence="3" id="KW-1185">Reference proteome</keyword>
<reference evidence="2" key="1">
    <citation type="submission" date="2020-10" db="EMBL/GenBank/DDBJ databases">
        <authorList>
            <person name="Sedaghatjoo S."/>
        </authorList>
    </citation>
    <scope>NUCLEOTIDE SEQUENCE</scope>
    <source>
        <strain evidence="2">AZH3</strain>
    </source>
</reference>
<dbReference type="Proteomes" id="UP000836402">
    <property type="component" value="Unassembled WGS sequence"/>
</dbReference>
<evidence type="ECO:0000313" key="2">
    <source>
        <dbReference type="EMBL" id="CAD6938768.1"/>
    </source>
</evidence>
<organism evidence="2 3">
    <name type="scientific">Tilletia caries</name>
    <name type="common">wheat bunt fungus</name>
    <dbReference type="NCBI Taxonomy" id="13290"/>
    <lineage>
        <taxon>Eukaryota</taxon>
        <taxon>Fungi</taxon>
        <taxon>Dikarya</taxon>
        <taxon>Basidiomycota</taxon>
        <taxon>Ustilaginomycotina</taxon>
        <taxon>Exobasidiomycetes</taxon>
        <taxon>Tilletiales</taxon>
        <taxon>Tilletiaceae</taxon>
        <taxon>Tilletia</taxon>
    </lineage>
</organism>
<sequence length="78" mass="8447">MENTRLLGSLPYGKAIVIFNMTGFGLRNMDWQCVLSSSSVSTLTFQSQLRSGPSRSPESEGHPPPQPLVEIRAKALGA</sequence>
<comment type="caution">
    <text evidence="2">The sequence shown here is derived from an EMBL/GenBank/DDBJ whole genome shotgun (WGS) entry which is preliminary data.</text>
</comment>
<evidence type="ECO:0000313" key="3">
    <source>
        <dbReference type="Proteomes" id="UP000836402"/>
    </source>
</evidence>
<dbReference type="EMBL" id="CAJHJG010004143">
    <property type="protein sequence ID" value="CAD6938768.1"/>
    <property type="molecule type" value="Genomic_DNA"/>
</dbReference>
<name>A0ABN7IYQ1_9BASI</name>
<feature type="compositionally biased region" description="Polar residues" evidence="1">
    <location>
        <begin position="46"/>
        <end position="56"/>
    </location>
</feature>
<proteinExistence type="predicted"/>
<feature type="region of interest" description="Disordered" evidence="1">
    <location>
        <begin position="46"/>
        <end position="69"/>
    </location>
</feature>
<accession>A0ABN7IYQ1</accession>
<protein>
    <submittedName>
        <fullName evidence="2">Uncharacterized protein</fullName>
    </submittedName>
</protein>
<evidence type="ECO:0000256" key="1">
    <source>
        <dbReference type="SAM" id="MobiDB-lite"/>
    </source>
</evidence>